<dbReference type="GO" id="GO:0005886">
    <property type="term" value="C:plasma membrane"/>
    <property type="evidence" value="ECO:0007669"/>
    <property type="project" value="TreeGrafter"/>
</dbReference>
<evidence type="ECO:0000313" key="8">
    <source>
        <dbReference type="Proteomes" id="UP000050502"/>
    </source>
</evidence>
<reference evidence="7" key="3">
    <citation type="submission" date="2015-08" db="EMBL/GenBank/DDBJ databases">
        <title>Draft Genome Sequence of a Heterotrophic Facultative Anaerobic Bacterium Ardenticatena maritima Strain 110S.</title>
        <authorList>
            <person name="Kawaichi S."/>
            <person name="Yoshida T."/>
            <person name="Sako Y."/>
            <person name="Nakamura R."/>
        </authorList>
    </citation>
    <scope>NUCLEOTIDE SEQUENCE [LARGE SCALE GENOMIC DNA]</scope>
    <source>
        <strain evidence="7">110S</strain>
    </source>
</reference>
<dbReference type="InterPro" id="IPR017911">
    <property type="entry name" value="MacB-like_ATP-bd"/>
</dbReference>
<evidence type="ECO:0000313" key="7">
    <source>
        <dbReference type="Proteomes" id="UP000037784"/>
    </source>
</evidence>
<proteinExistence type="predicted"/>
<dbReference type="Proteomes" id="UP000050502">
    <property type="component" value="Unassembled WGS sequence"/>
</dbReference>
<dbReference type="InterPro" id="IPR003439">
    <property type="entry name" value="ABC_transporter-like_ATP-bd"/>
</dbReference>
<dbReference type="InterPro" id="IPR017871">
    <property type="entry name" value="ABC_transporter-like_CS"/>
</dbReference>
<dbReference type="CDD" id="cd03255">
    <property type="entry name" value="ABC_MJ0796_LolCDE_FtsE"/>
    <property type="match status" value="1"/>
</dbReference>
<dbReference type="PROSITE" id="PS50893">
    <property type="entry name" value="ABC_TRANSPORTER_2"/>
    <property type="match status" value="1"/>
</dbReference>
<keyword evidence="3 5" id="KW-0067">ATP-binding</keyword>
<dbReference type="InterPro" id="IPR015854">
    <property type="entry name" value="ABC_transpr_LolD-like"/>
</dbReference>
<dbReference type="EMBL" id="BBZA01000227">
    <property type="protein sequence ID" value="GAP64164.1"/>
    <property type="molecule type" value="Genomic_DNA"/>
</dbReference>
<organism evidence="5 7">
    <name type="scientific">Ardenticatena maritima</name>
    <dbReference type="NCBI Taxonomy" id="872965"/>
    <lineage>
        <taxon>Bacteria</taxon>
        <taxon>Bacillati</taxon>
        <taxon>Chloroflexota</taxon>
        <taxon>Ardenticatenia</taxon>
        <taxon>Ardenticatenales</taxon>
        <taxon>Ardenticatenaceae</taxon>
        <taxon>Ardenticatena</taxon>
    </lineage>
</organism>
<dbReference type="PANTHER" id="PTHR24220:SF685">
    <property type="entry name" value="ABC TRANSPORTER RELATED"/>
    <property type="match status" value="1"/>
</dbReference>
<dbReference type="Proteomes" id="UP000037784">
    <property type="component" value="Unassembled WGS sequence"/>
</dbReference>
<dbReference type="OrthoDB" id="9804270at2"/>
<reference evidence="5 7" key="1">
    <citation type="journal article" date="2015" name="Genome Announc.">
        <title>Draft Genome Sequence of a Heterotrophic Facultative Anaerobic Thermophilic Bacterium, Ardenticatena maritima Strain 110ST.</title>
        <authorList>
            <person name="Kawaichi S."/>
            <person name="Yoshida T."/>
            <person name="Sako Y."/>
            <person name="Nakamura R."/>
        </authorList>
    </citation>
    <scope>NUCLEOTIDE SEQUENCE [LARGE SCALE GENOMIC DNA]</scope>
    <source>
        <strain evidence="5 7">110S</strain>
    </source>
</reference>
<dbReference type="GO" id="GO:0098796">
    <property type="term" value="C:membrane protein complex"/>
    <property type="evidence" value="ECO:0007669"/>
    <property type="project" value="UniProtKB-ARBA"/>
</dbReference>
<evidence type="ECO:0000256" key="1">
    <source>
        <dbReference type="ARBA" id="ARBA00022448"/>
    </source>
</evidence>
<feature type="domain" description="ABC transporter" evidence="4">
    <location>
        <begin position="2"/>
        <end position="229"/>
    </location>
</feature>
<evidence type="ECO:0000313" key="6">
    <source>
        <dbReference type="EMBL" id="KPL88548.1"/>
    </source>
</evidence>
<keyword evidence="1" id="KW-0813">Transport</keyword>
<dbReference type="GO" id="GO:0005524">
    <property type="term" value="F:ATP binding"/>
    <property type="evidence" value="ECO:0007669"/>
    <property type="project" value="UniProtKB-KW"/>
</dbReference>
<dbReference type="SUPFAM" id="SSF52540">
    <property type="entry name" value="P-loop containing nucleoside triphosphate hydrolases"/>
    <property type="match status" value="1"/>
</dbReference>
<dbReference type="Gene3D" id="3.40.50.300">
    <property type="entry name" value="P-loop containing nucleotide triphosphate hydrolases"/>
    <property type="match status" value="1"/>
</dbReference>
<dbReference type="STRING" id="872965.SE16_07185"/>
<dbReference type="SMART" id="SM00382">
    <property type="entry name" value="AAA"/>
    <property type="match status" value="1"/>
</dbReference>
<name>A0A0M9UDK9_9CHLR</name>
<reference evidence="6 8" key="2">
    <citation type="submission" date="2015-07" db="EMBL/GenBank/DDBJ databases">
        <title>Whole genome sequence of Ardenticatena maritima DSM 23922.</title>
        <authorList>
            <person name="Hemp J."/>
            <person name="Ward L.M."/>
            <person name="Pace L.A."/>
            <person name="Fischer W.W."/>
        </authorList>
    </citation>
    <scope>NUCLEOTIDE SEQUENCE [LARGE SCALE GENOMIC DNA]</scope>
    <source>
        <strain evidence="6 8">110S</strain>
    </source>
</reference>
<dbReference type="PANTHER" id="PTHR24220">
    <property type="entry name" value="IMPORT ATP-BINDING PROTEIN"/>
    <property type="match status" value="1"/>
</dbReference>
<evidence type="ECO:0000256" key="3">
    <source>
        <dbReference type="ARBA" id="ARBA00022840"/>
    </source>
</evidence>
<dbReference type="AlphaFoldDB" id="A0A0M9UDK9"/>
<dbReference type="InterPro" id="IPR027417">
    <property type="entry name" value="P-loop_NTPase"/>
</dbReference>
<evidence type="ECO:0000313" key="5">
    <source>
        <dbReference type="EMBL" id="GAP64164.1"/>
    </source>
</evidence>
<dbReference type="GO" id="GO:0016887">
    <property type="term" value="F:ATP hydrolysis activity"/>
    <property type="evidence" value="ECO:0007669"/>
    <property type="project" value="InterPro"/>
</dbReference>
<dbReference type="RefSeq" id="WP_054493896.1">
    <property type="nucleotide sequence ID" value="NZ_BBZA01000227.1"/>
</dbReference>
<evidence type="ECO:0000259" key="4">
    <source>
        <dbReference type="PROSITE" id="PS50893"/>
    </source>
</evidence>
<keyword evidence="2" id="KW-0547">Nucleotide-binding</keyword>
<dbReference type="InParanoid" id="A0A0M9UDK9"/>
<dbReference type="InterPro" id="IPR003593">
    <property type="entry name" value="AAA+_ATPase"/>
</dbReference>
<sequence>MIRLDRITKTFQEGERTRVILDDVSHTFPAGRISALLGRSGTGKSTLLNLVAGLDTPDRGAICVGDVDLTALDERARTLFRREQVGFVFQFFNLIPTLSVLENVTLPLELQGVPLRHARARARDLLAQVGLAGREHAFPDTLSGGEQQRVAIARALVHEPRLVLADEPTGNLDLETGEQVLDMLEALVRERGVTMLMATHSRAAVRRADAVWRILHGKLVPEEETMTHE</sequence>
<dbReference type="GO" id="GO:0022857">
    <property type="term" value="F:transmembrane transporter activity"/>
    <property type="evidence" value="ECO:0007669"/>
    <property type="project" value="TreeGrafter"/>
</dbReference>
<dbReference type="PROSITE" id="PS00211">
    <property type="entry name" value="ABC_TRANSPORTER_1"/>
    <property type="match status" value="1"/>
</dbReference>
<accession>A0A0M9UDK9</accession>
<dbReference type="FunFam" id="3.40.50.300:FF:000032">
    <property type="entry name" value="Export ABC transporter ATP-binding protein"/>
    <property type="match status" value="1"/>
</dbReference>
<evidence type="ECO:0000256" key="2">
    <source>
        <dbReference type="ARBA" id="ARBA00022741"/>
    </source>
</evidence>
<dbReference type="Pfam" id="PF00005">
    <property type="entry name" value="ABC_tran"/>
    <property type="match status" value="1"/>
</dbReference>
<gene>
    <name evidence="5" type="ORF">ARMA_2587</name>
    <name evidence="6" type="ORF">SE16_07185</name>
</gene>
<comment type="caution">
    <text evidence="5">The sequence shown here is derived from an EMBL/GenBank/DDBJ whole genome shotgun (WGS) entry which is preliminary data.</text>
</comment>
<keyword evidence="7" id="KW-1185">Reference proteome</keyword>
<dbReference type="EMBL" id="LGKN01000004">
    <property type="protein sequence ID" value="KPL88548.1"/>
    <property type="molecule type" value="Genomic_DNA"/>
</dbReference>
<protein>
    <submittedName>
        <fullName evidence="6">ABC transporter ATP-binding protein</fullName>
    </submittedName>
    <submittedName>
        <fullName evidence="5">Putative ABC transport system ATP-binding protein</fullName>
    </submittedName>
</protein>